<comment type="cofactor">
    <cofactor evidence="1">
        <name>Zn(2+)</name>
        <dbReference type="ChEBI" id="CHEBI:29105"/>
    </cofactor>
</comment>
<dbReference type="PANTHER" id="PTHR11532:SF84">
    <property type="entry name" value="CARBOXYPEPTIDASE M"/>
    <property type="match status" value="1"/>
</dbReference>
<dbReference type="GO" id="GO:0005615">
    <property type="term" value="C:extracellular space"/>
    <property type="evidence" value="ECO:0007669"/>
    <property type="project" value="TreeGrafter"/>
</dbReference>
<dbReference type="SUPFAM" id="SSF53187">
    <property type="entry name" value="Zn-dependent exopeptidases"/>
    <property type="match status" value="1"/>
</dbReference>
<accession>A0A9P0FFD2</accession>
<dbReference type="InterPro" id="IPR050753">
    <property type="entry name" value="Peptidase_M14_domain"/>
</dbReference>
<sequence length="447" mass="50954">MEDFNKTTYNVNTRLDIIGKSENNFPLQVIEITALNDTEKLGVPNVKLIANIHGNEPAGREVLIRFLEYLRDNYRKDKTVTWLLENTKIHVLPAMNPDGFDQSFGSVKTGGRGRENRKKIDLNRSFPDYFFPDFYKNSIKAAESEAVMEWMEKVPFVLSAGFHGGSLIAKYPFSGVKKTSSGQSIESKTPDDDVFVHLAKTYSLNHETMHKERCNKNDTLFKNGISNGAKWNSLNKKNLNGGMGDYNYAYEGCMEVSLKISCWIYPEPKELENIWKENKNALIEYCKKANMGVTGQILDSENNKPIEGAKLKIMGRDMTFKSKTKGQFWRILLPGNYTIEVEADGYHDIQVEFRVKKQTSEFPKLTFLTIHMLNSSISTTTRTTTSTSTTTTTTTKTPKSTTTIRNMLGTLDEKLLRSDYVKSGSLSVVYFKFYECFVIFLTVIYYL</sequence>
<evidence type="ECO:0000256" key="2">
    <source>
        <dbReference type="ARBA" id="ARBA00005988"/>
    </source>
</evidence>
<evidence type="ECO:0000259" key="9">
    <source>
        <dbReference type="PROSITE" id="PS52035"/>
    </source>
</evidence>
<dbReference type="PROSITE" id="PS52035">
    <property type="entry name" value="PEPTIDASE_M14"/>
    <property type="match status" value="1"/>
</dbReference>
<keyword evidence="7" id="KW-0325">Glycoprotein</keyword>
<dbReference type="Gene3D" id="2.60.40.1120">
    <property type="entry name" value="Carboxypeptidase-like, regulatory domain"/>
    <property type="match status" value="1"/>
</dbReference>
<reference evidence="10" key="1">
    <citation type="submission" date="2021-12" db="EMBL/GenBank/DDBJ databases">
        <authorList>
            <person name="King R."/>
        </authorList>
    </citation>
    <scope>NUCLEOTIDE SEQUENCE</scope>
</reference>
<dbReference type="EMBL" id="OV121135">
    <property type="protein sequence ID" value="CAH0554379.1"/>
    <property type="molecule type" value="Genomic_DNA"/>
</dbReference>
<dbReference type="Proteomes" id="UP001154078">
    <property type="component" value="Chromosome 4"/>
</dbReference>
<gene>
    <name evidence="10" type="ORF">MELIAE_LOCUS5980</name>
</gene>
<dbReference type="Pfam" id="PF00246">
    <property type="entry name" value="Peptidase_M14"/>
    <property type="match status" value="1"/>
</dbReference>
<evidence type="ECO:0000313" key="10">
    <source>
        <dbReference type="EMBL" id="CAH0554379.1"/>
    </source>
</evidence>
<evidence type="ECO:0000256" key="1">
    <source>
        <dbReference type="ARBA" id="ARBA00001947"/>
    </source>
</evidence>
<protein>
    <recommendedName>
        <fullName evidence="9">Peptidase M14 domain-containing protein</fullName>
    </recommendedName>
</protein>
<dbReference type="SMART" id="SM00631">
    <property type="entry name" value="Zn_pept"/>
    <property type="match status" value="1"/>
</dbReference>
<name>A0A9P0FFD2_BRAAE</name>
<dbReference type="PANTHER" id="PTHR11532">
    <property type="entry name" value="PROTEASE M14 CARBOXYPEPTIDASE"/>
    <property type="match status" value="1"/>
</dbReference>
<proteinExistence type="inferred from homology"/>
<comment type="similarity">
    <text evidence="2 8">Belongs to the peptidase M14 family.</text>
</comment>
<keyword evidence="3" id="KW-0121">Carboxypeptidase</keyword>
<evidence type="ECO:0000256" key="5">
    <source>
        <dbReference type="ARBA" id="ARBA00022801"/>
    </source>
</evidence>
<dbReference type="InterPro" id="IPR057247">
    <property type="entry name" value="CARBOXYPEPT_ZN_2"/>
</dbReference>
<comment type="caution">
    <text evidence="8">Lacks conserved residue(s) required for the propagation of feature annotation.</text>
</comment>
<dbReference type="Pfam" id="PF13620">
    <property type="entry name" value="CarboxypepD_reg"/>
    <property type="match status" value="1"/>
</dbReference>
<evidence type="ECO:0000313" key="11">
    <source>
        <dbReference type="Proteomes" id="UP001154078"/>
    </source>
</evidence>
<dbReference type="AlphaFoldDB" id="A0A9P0FFD2"/>
<dbReference type="GO" id="GO:0006518">
    <property type="term" value="P:peptide metabolic process"/>
    <property type="evidence" value="ECO:0007669"/>
    <property type="project" value="TreeGrafter"/>
</dbReference>
<evidence type="ECO:0000256" key="8">
    <source>
        <dbReference type="PROSITE-ProRule" id="PRU01379"/>
    </source>
</evidence>
<dbReference type="GO" id="GO:0008270">
    <property type="term" value="F:zinc ion binding"/>
    <property type="evidence" value="ECO:0007669"/>
    <property type="project" value="InterPro"/>
</dbReference>
<keyword evidence="3" id="KW-0645">Protease</keyword>
<evidence type="ECO:0000256" key="3">
    <source>
        <dbReference type="ARBA" id="ARBA00022645"/>
    </source>
</evidence>
<keyword evidence="11" id="KW-1185">Reference proteome</keyword>
<dbReference type="GO" id="GO:0004181">
    <property type="term" value="F:metallocarboxypeptidase activity"/>
    <property type="evidence" value="ECO:0007669"/>
    <property type="project" value="InterPro"/>
</dbReference>
<evidence type="ECO:0000256" key="6">
    <source>
        <dbReference type="ARBA" id="ARBA00022833"/>
    </source>
</evidence>
<dbReference type="GO" id="GO:0016485">
    <property type="term" value="P:protein processing"/>
    <property type="evidence" value="ECO:0007669"/>
    <property type="project" value="TreeGrafter"/>
</dbReference>
<dbReference type="PROSITE" id="PS00133">
    <property type="entry name" value="CARBOXYPEPT_ZN_2"/>
    <property type="match status" value="1"/>
</dbReference>
<keyword evidence="6" id="KW-0862">Zinc</keyword>
<dbReference type="InterPro" id="IPR008969">
    <property type="entry name" value="CarboxyPept-like_regulatory"/>
</dbReference>
<dbReference type="PRINTS" id="PR00765">
    <property type="entry name" value="CRBOXYPTASEA"/>
</dbReference>
<dbReference type="Gene3D" id="3.40.630.10">
    <property type="entry name" value="Zn peptidases"/>
    <property type="match status" value="1"/>
</dbReference>
<keyword evidence="5" id="KW-0378">Hydrolase</keyword>
<dbReference type="OrthoDB" id="10249045at2759"/>
<keyword evidence="4" id="KW-0479">Metal-binding</keyword>
<dbReference type="InterPro" id="IPR000834">
    <property type="entry name" value="Peptidase_M14"/>
</dbReference>
<organism evidence="10 11">
    <name type="scientific">Brassicogethes aeneus</name>
    <name type="common">Rape pollen beetle</name>
    <name type="synonym">Meligethes aeneus</name>
    <dbReference type="NCBI Taxonomy" id="1431903"/>
    <lineage>
        <taxon>Eukaryota</taxon>
        <taxon>Metazoa</taxon>
        <taxon>Ecdysozoa</taxon>
        <taxon>Arthropoda</taxon>
        <taxon>Hexapoda</taxon>
        <taxon>Insecta</taxon>
        <taxon>Pterygota</taxon>
        <taxon>Neoptera</taxon>
        <taxon>Endopterygota</taxon>
        <taxon>Coleoptera</taxon>
        <taxon>Polyphaga</taxon>
        <taxon>Cucujiformia</taxon>
        <taxon>Nitidulidae</taxon>
        <taxon>Meligethinae</taxon>
        <taxon>Brassicogethes</taxon>
    </lineage>
</organism>
<evidence type="ECO:0000256" key="7">
    <source>
        <dbReference type="ARBA" id="ARBA00023180"/>
    </source>
</evidence>
<feature type="domain" description="Peptidase M14" evidence="9">
    <location>
        <begin position="1"/>
        <end position="289"/>
    </location>
</feature>
<evidence type="ECO:0000256" key="4">
    <source>
        <dbReference type="ARBA" id="ARBA00022723"/>
    </source>
</evidence>
<dbReference type="SUPFAM" id="SSF49464">
    <property type="entry name" value="Carboxypeptidase regulatory domain-like"/>
    <property type="match status" value="1"/>
</dbReference>
<dbReference type="CDD" id="cd11308">
    <property type="entry name" value="Peptidase_M14NE-CP-C_like"/>
    <property type="match status" value="1"/>
</dbReference>